<dbReference type="AlphaFoldDB" id="A0A255Y3R2"/>
<dbReference type="InterPro" id="IPR053842">
    <property type="entry name" value="NikA-like"/>
</dbReference>
<gene>
    <name evidence="1" type="ORF">CHU93_16740</name>
</gene>
<keyword evidence="2" id="KW-1185">Reference proteome</keyword>
<reference evidence="1 2" key="1">
    <citation type="submission" date="2017-07" db="EMBL/GenBank/DDBJ databases">
        <title>Sandarakinorhabdus cyanobacteriorum sp. nov., a novel bacterium isolated from cyanobacterial aggregates in a eutrophic lake.</title>
        <authorList>
            <person name="Cai H."/>
        </authorList>
    </citation>
    <scope>NUCLEOTIDE SEQUENCE [LARGE SCALE GENOMIC DNA]</scope>
    <source>
        <strain evidence="1 2">TH057</strain>
    </source>
</reference>
<proteinExistence type="predicted"/>
<evidence type="ECO:0000313" key="2">
    <source>
        <dbReference type="Proteomes" id="UP000216991"/>
    </source>
</evidence>
<protein>
    <submittedName>
        <fullName evidence="1">Uncharacterized protein</fullName>
    </submittedName>
</protein>
<sequence length="103" mass="11081">MVEANEDGGSQPLSAVVNVRLTEAECRELREAAQAAGLTLSALVRRRALGRKIVVDDRITVVRELRSLAVALDRFPPQPDAGSNAVPLLLRRIGAAIDKVAKQ</sequence>
<dbReference type="Pfam" id="PF21983">
    <property type="entry name" value="NikA-like"/>
    <property type="match status" value="1"/>
</dbReference>
<organism evidence="1 2">
    <name type="scientific">Sandarakinorhabdus cyanobacteriorum</name>
    <dbReference type="NCBI Taxonomy" id="1981098"/>
    <lineage>
        <taxon>Bacteria</taxon>
        <taxon>Pseudomonadati</taxon>
        <taxon>Pseudomonadota</taxon>
        <taxon>Alphaproteobacteria</taxon>
        <taxon>Sphingomonadales</taxon>
        <taxon>Sphingosinicellaceae</taxon>
        <taxon>Sandarakinorhabdus</taxon>
    </lineage>
</organism>
<dbReference type="OrthoDB" id="9152966at2"/>
<comment type="caution">
    <text evidence="1">The sequence shown here is derived from an EMBL/GenBank/DDBJ whole genome shotgun (WGS) entry which is preliminary data.</text>
</comment>
<dbReference type="EMBL" id="NOXT01000127">
    <property type="protein sequence ID" value="OYQ23897.1"/>
    <property type="molecule type" value="Genomic_DNA"/>
</dbReference>
<dbReference type="Proteomes" id="UP000216991">
    <property type="component" value="Unassembled WGS sequence"/>
</dbReference>
<name>A0A255Y3R2_9SPHN</name>
<accession>A0A255Y3R2</accession>
<dbReference type="RefSeq" id="WP_094475284.1">
    <property type="nucleotide sequence ID" value="NZ_NOXT01000127.1"/>
</dbReference>
<evidence type="ECO:0000313" key="1">
    <source>
        <dbReference type="EMBL" id="OYQ23897.1"/>
    </source>
</evidence>